<dbReference type="EMBL" id="FNUX01000021">
    <property type="protein sequence ID" value="SEG02512.1"/>
    <property type="molecule type" value="Genomic_DNA"/>
</dbReference>
<protein>
    <submittedName>
        <fullName evidence="1">Uncharacterized protein</fullName>
    </submittedName>
</protein>
<evidence type="ECO:0000313" key="2">
    <source>
        <dbReference type="Proteomes" id="UP000236753"/>
    </source>
</evidence>
<gene>
    <name evidence="1" type="ORF">SAMN05216334_1212</name>
</gene>
<organism evidence="1 2">
    <name type="scientific">Nitrosomonas ureae</name>
    <dbReference type="NCBI Taxonomy" id="44577"/>
    <lineage>
        <taxon>Bacteria</taxon>
        <taxon>Pseudomonadati</taxon>
        <taxon>Pseudomonadota</taxon>
        <taxon>Betaproteobacteria</taxon>
        <taxon>Nitrosomonadales</taxon>
        <taxon>Nitrosomonadaceae</taxon>
        <taxon>Nitrosomonas</taxon>
    </lineage>
</organism>
<reference evidence="1 2" key="1">
    <citation type="submission" date="2016-10" db="EMBL/GenBank/DDBJ databases">
        <authorList>
            <person name="de Groot N.N."/>
        </authorList>
    </citation>
    <scope>NUCLEOTIDE SEQUENCE [LARGE SCALE GENOMIC DNA]</scope>
    <source>
        <strain evidence="1 2">Nm13</strain>
    </source>
</reference>
<accession>A0A1H5WSP5</accession>
<proteinExistence type="predicted"/>
<sequence length="60" mass="6692">MRFDQTTVTQDFGIEPTCLAAEGALYHIPDFRDQAIALQLPARQRVVLRGFILNAVFNAA</sequence>
<dbReference type="AlphaFoldDB" id="A0A1H5WSP5"/>
<evidence type="ECO:0000313" key="1">
    <source>
        <dbReference type="EMBL" id="SEG02512.1"/>
    </source>
</evidence>
<name>A0A1H5WSP5_9PROT</name>
<dbReference type="Proteomes" id="UP000236753">
    <property type="component" value="Unassembled WGS sequence"/>
</dbReference>